<evidence type="ECO:0000313" key="1">
    <source>
        <dbReference type="Ensembl" id="ENSNNAP00000020193.1"/>
    </source>
</evidence>
<dbReference type="AlphaFoldDB" id="A0A8C6XY35"/>
<evidence type="ECO:0000313" key="2">
    <source>
        <dbReference type="Proteomes" id="UP000694559"/>
    </source>
</evidence>
<dbReference type="Ensembl" id="ENSNNAT00000021187.1">
    <property type="protein sequence ID" value="ENSNNAP00000020193.1"/>
    <property type="gene ID" value="ENSNNAG00000013418.1"/>
</dbReference>
<sequence>MATRVLSMSARLGPEEPVFAQLKPVLGDPMRNGEIFDPAAASLAPNPRAQKVPAGQCLGGGSVLHQW</sequence>
<dbReference type="GeneTree" id="ENSGT01010000229582"/>
<name>A0A8C6XY35_NAJNA</name>
<organism evidence="1 2">
    <name type="scientific">Naja naja</name>
    <name type="common">Indian cobra</name>
    <dbReference type="NCBI Taxonomy" id="35670"/>
    <lineage>
        <taxon>Eukaryota</taxon>
        <taxon>Metazoa</taxon>
        <taxon>Chordata</taxon>
        <taxon>Craniata</taxon>
        <taxon>Vertebrata</taxon>
        <taxon>Euteleostomi</taxon>
        <taxon>Lepidosauria</taxon>
        <taxon>Squamata</taxon>
        <taxon>Bifurcata</taxon>
        <taxon>Unidentata</taxon>
        <taxon>Episquamata</taxon>
        <taxon>Toxicofera</taxon>
        <taxon>Serpentes</taxon>
        <taxon>Colubroidea</taxon>
        <taxon>Elapidae</taxon>
        <taxon>Elapinae</taxon>
        <taxon>Naja</taxon>
    </lineage>
</organism>
<reference evidence="1" key="2">
    <citation type="submission" date="2025-09" db="UniProtKB">
        <authorList>
            <consortium name="Ensembl"/>
        </authorList>
    </citation>
    <scope>IDENTIFICATION</scope>
</reference>
<proteinExistence type="predicted"/>
<accession>A0A8C6XY35</accession>
<dbReference type="Proteomes" id="UP000694559">
    <property type="component" value="Unplaced"/>
</dbReference>
<keyword evidence="2" id="KW-1185">Reference proteome</keyword>
<reference evidence="1" key="1">
    <citation type="submission" date="2025-08" db="UniProtKB">
        <authorList>
            <consortium name="Ensembl"/>
        </authorList>
    </citation>
    <scope>IDENTIFICATION</scope>
</reference>
<protein>
    <submittedName>
        <fullName evidence="1">Uncharacterized protein</fullName>
    </submittedName>
</protein>